<dbReference type="AlphaFoldDB" id="A0A9D5Q607"/>
<evidence type="ECO:0000313" key="2">
    <source>
        <dbReference type="Proteomes" id="UP000649604"/>
    </source>
</evidence>
<sequence length="253" mass="29870">MAKTMVITDFDGVVCDSIYECMVSSYNAYGQFHLPNYTRIRRLEDLEPEKQQQFRALRPLIRGGEDYVLIFWVIDQQIPIANQQEFDGLRERYQDRLRQYKQQFYVERDFLLQHDPDQWLRLNPLFDGIEAALKTNDAYRRLHILTTKRQTDVLEILRFYGIDMPPEQITYTKAADKVSHLLRILQEHDADVQASAFIEDQIEFLIESQPHQIQTYLVGWSYITDTQRTLAQQYGIPIIDVAKFTALVQGMQP</sequence>
<gene>
    <name evidence="1" type="ORF">GF339_12310</name>
</gene>
<dbReference type="Gene3D" id="3.40.50.1000">
    <property type="entry name" value="HAD superfamily/HAD-like"/>
    <property type="match status" value="1"/>
</dbReference>
<accession>A0A9D5Q607</accession>
<organism evidence="1 2">
    <name type="scientific">candidate division KSB3 bacterium</name>
    <dbReference type="NCBI Taxonomy" id="2044937"/>
    <lineage>
        <taxon>Bacteria</taxon>
        <taxon>candidate division KSB3</taxon>
    </lineage>
</organism>
<dbReference type="EMBL" id="WJJP01000399">
    <property type="protein sequence ID" value="MBD3325364.1"/>
    <property type="molecule type" value="Genomic_DNA"/>
</dbReference>
<dbReference type="SUPFAM" id="SSF56784">
    <property type="entry name" value="HAD-like"/>
    <property type="match status" value="1"/>
</dbReference>
<proteinExistence type="predicted"/>
<dbReference type="Gene3D" id="1.10.150.240">
    <property type="entry name" value="Putative phosphatase, domain 2"/>
    <property type="match status" value="1"/>
</dbReference>
<comment type="caution">
    <text evidence="1">The sequence shown here is derived from an EMBL/GenBank/DDBJ whole genome shotgun (WGS) entry which is preliminary data.</text>
</comment>
<dbReference type="Proteomes" id="UP000649604">
    <property type="component" value="Unassembled WGS sequence"/>
</dbReference>
<dbReference type="InterPro" id="IPR023198">
    <property type="entry name" value="PGP-like_dom2"/>
</dbReference>
<reference evidence="1" key="1">
    <citation type="submission" date="2019-11" db="EMBL/GenBank/DDBJ databases">
        <title>Microbial mats filling the niche in hypersaline microbial mats.</title>
        <authorList>
            <person name="Wong H.L."/>
            <person name="Macleod F.I."/>
            <person name="White R.A. III"/>
            <person name="Burns B.P."/>
        </authorList>
    </citation>
    <scope>NUCLEOTIDE SEQUENCE</scope>
    <source>
        <strain evidence="1">Rbin_158</strain>
    </source>
</reference>
<protein>
    <recommendedName>
        <fullName evidence="3">HAD family hydrolase</fullName>
    </recommendedName>
</protein>
<dbReference type="InterPro" id="IPR023214">
    <property type="entry name" value="HAD_sf"/>
</dbReference>
<evidence type="ECO:0000313" key="1">
    <source>
        <dbReference type="EMBL" id="MBD3325364.1"/>
    </source>
</evidence>
<evidence type="ECO:0008006" key="3">
    <source>
        <dbReference type="Google" id="ProtNLM"/>
    </source>
</evidence>
<name>A0A9D5Q607_9BACT</name>
<dbReference type="InterPro" id="IPR036412">
    <property type="entry name" value="HAD-like_sf"/>
</dbReference>